<proteinExistence type="predicted"/>
<feature type="signal peptide" evidence="1">
    <location>
        <begin position="1"/>
        <end position="19"/>
    </location>
</feature>
<evidence type="ECO:0000313" key="2">
    <source>
        <dbReference type="EMBL" id="SNX29541.1"/>
    </source>
</evidence>
<name>A0A240E4T2_9BURK</name>
<gene>
    <name evidence="2" type="ORF">SAMN06295945_1919</name>
</gene>
<keyword evidence="3" id="KW-1185">Reference proteome</keyword>
<protein>
    <recommendedName>
        <fullName evidence="4">MetA-pathway of phenol degradation</fullName>
    </recommendedName>
</protein>
<feature type="chain" id="PRO_5012760413" description="MetA-pathway of phenol degradation" evidence="1">
    <location>
        <begin position="20"/>
        <end position="280"/>
    </location>
</feature>
<accession>A0A240E4T2</accession>
<organism evidence="2 3">
    <name type="scientific">Polynucleobacter meluiroseus</name>
    <dbReference type="NCBI Taxonomy" id="1938814"/>
    <lineage>
        <taxon>Bacteria</taxon>
        <taxon>Pseudomonadati</taxon>
        <taxon>Pseudomonadota</taxon>
        <taxon>Betaproteobacteria</taxon>
        <taxon>Burkholderiales</taxon>
        <taxon>Burkholderiaceae</taxon>
        <taxon>Polynucleobacter</taxon>
    </lineage>
</organism>
<dbReference type="EMBL" id="OANS01000005">
    <property type="protein sequence ID" value="SNX29541.1"/>
    <property type="molecule type" value="Genomic_DNA"/>
</dbReference>
<evidence type="ECO:0000313" key="3">
    <source>
        <dbReference type="Proteomes" id="UP000218069"/>
    </source>
</evidence>
<dbReference type="RefSeq" id="WP_096674699.1">
    <property type="nucleotide sequence ID" value="NZ_OANS01000005.1"/>
</dbReference>
<dbReference type="OrthoDB" id="110323at2"/>
<dbReference type="AlphaFoldDB" id="A0A240E4T2"/>
<evidence type="ECO:0008006" key="4">
    <source>
        <dbReference type="Google" id="ProtNLM"/>
    </source>
</evidence>
<dbReference type="Proteomes" id="UP000218069">
    <property type="component" value="Unassembled WGS sequence"/>
</dbReference>
<evidence type="ECO:0000256" key="1">
    <source>
        <dbReference type="SAM" id="SignalP"/>
    </source>
</evidence>
<sequence length="280" mass="30603">MPKTPLLIALVLLPLTCLAFEPLNTDDAATVVRDGNQIELYAFHINNHTNSGAPVENVLTPGEEFLGGQDARALPFTYTRGLSDTVEASIGTTYFKQPNGNYSRFANKVISVKWRFAEASDAQWAFAVKPILSLPSTTQQQIGGLGYAALNYGGGLIGSLYFDPFDIHVNASYMRSPYNINYAVNQSYDTNRTNIYFLSVAPVWKILPGLKLALDMGLNTNPPTTEQYLLNYALIAVIISPLDSVDIGLSYLRSAANMGILSSGLGPYATRTEVGLTWRF</sequence>
<keyword evidence="1" id="KW-0732">Signal</keyword>
<reference evidence="3" key="1">
    <citation type="submission" date="2017-08" db="EMBL/GenBank/DDBJ databases">
        <authorList>
            <person name="Varghese N."/>
            <person name="Submissions S."/>
        </authorList>
    </citation>
    <scope>NUCLEOTIDE SEQUENCE [LARGE SCALE GENOMIC DNA]</scope>
    <source>
        <strain evidence="3">AP-Melu-1000-B4</strain>
    </source>
</reference>